<dbReference type="PROSITE" id="PS50837">
    <property type="entry name" value="NACHT"/>
    <property type="match status" value="1"/>
</dbReference>
<dbReference type="Pfam" id="PF22939">
    <property type="entry name" value="WHD_GPIID"/>
    <property type="match status" value="1"/>
</dbReference>
<dbReference type="AlphaFoldDB" id="A0A1Z1CBG1"/>
<dbReference type="InterPro" id="IPR007111">
    <property type="entry name" value="NACHT_NTPase"/>
</dbReference>
<keyword evidence="1" id="KW-0677">Repeat</keyword>
<feature type="repeat" description="ANK" evidence="2">
    <location>
        <begin position="691"/>
        <end position="723"/>
    </location>
</feature>
<organism evidence="4">
    <name type="scientific">Cladonia uncialis subsp. uncialis</name>
    <dbReference type="NCBI Taxonomy" id="180999"/>
    <lineage>
        <taxon>Eukaryota</taxon>
        <taxon>Fungi</taxon>
        <taxon>Dikarya</taxon>
        <taxon>Ascomycota</taxon>
        <taxon>Pezizomycotina</taxon>
        <taxon>Lecanoromycetes</taxon>
        <taxon>OSLEUM clade</taxon>
        <taxon>Lecanoromycetidae</taxon>
        <taxon>Lecanorales</taxon>
        <taxon>Lecanorineae</taxon>
        <taxon>Cladoniaceae</taxon>
        <taxon>Cladonia</taxon>
    </lineage>
</organism>
<dbReference type="SUPFAM" id="SSF48403">
    <property type="entry name" value="Ankyrin repeat"/>
    <property type="match status" value="1"/>
</dbReference>
<dbReference type="InterPro" id="IPR036770">
    <property type="entry name" value="Ankyrin_rpt-contain_sf"/>
</dbReference>
<sequence length="888" mass="99793">MGTFLSDGNSADNHRSRRIELEDGFWSDLGMPDAEKQLDFVAGNHKGTLGWILRDRLYNLWNSSNAHEAPVLRMPGPLGCGKSVAMKFLVNHLSYSVAPSTVVSFFCDDRDSTRRTQLALLKSVLSQILQKHDELRSELSARNPTANLSSPTNLCKLLEQACHTLNCSNHPTYVLIDAVDELEDADRADFLQRFKQLIQNLMSSKGLHNGSIRFLLTSRPWTQVEDYLDSFPTLEFKRETVHIDIESMLADVVQSFARQEAIPDTKNRKIIDTIAHKAQGMFLWASLVWDNFKAADSAWNSYTLDLQLNDLEAIPSGVVPLYDHLLRRLKPGEYAWNVFKWLVYAERPLYISELDIALAILHESPDSNSLELAYNISRSVQRFCGPFVRIEESQQIINLVHHSARTFFQQSHRHDLLSAHEMIMNSCLTYLCFSDIPWGPVNYFSPTSSDISTKDIFAKHKFLKYAISYWYSHYMNARAQESMTTKTTTQFSDQVANKYEAERCLAFAGLTLFDHNTPHRGGGTALHIAATWGWTQAIHDLLTIEGVEASRLDEEGCSPLHFACQWSLSRTAKQLIDYGGLPTTVNSLDPEGNCLLHSMIRKVWDRGLEVMIQNPGVNFGVLDRWGRSALDYAVVTPDTSISRKLVEAGTPVSHTDHNLKTTLMYALDEGKVETINLLLSNGAKCDDIDKGGRSALHYAVSRDWIHVIKQIVEKGANLNKADNSGILPIHLAAFYGNPNAVRWLVSQPNVEINKKSSNGDSVIFWAAKGRQSNTLQLLLDNSEVDKSLKDQFARTILHVTLSWARPNLIEDIIKSNVVELDAKDHTGTTCLHRAAHEAANKSMELIFDAYDAEGFNIDQIDAKGRTALHYGAMNNPYAVALLVWGNAD</sequence>
<dbReference type="PROSITE" id="PS50088">
    <property type="entry name" value="ANK_REPEAT"/>
    <property type="match status" value="2"/>
</dbReference>
<feature type="domain" description="NACHT" evidence="3">
    <location>
        <begin position="70"/>
        <end position="220"/>
    </location>
</feature>
<reference evidence="5" key="2">
    <citation type="submission" date="2017-12" db="EMBL/GenBank/DDBJ databases">
        <title>Genome Sequencing Reveals a Rich Biosynthetic Potential.</title>
        <authorList>
            <person name="Bertrand R.L."/>
            <person name="Abdel-Hameed M.E."/>
            <person name="Sorensen J.L."/>
        </authorList>
    </citation>
    <scope>NUCLEOTIDE SEQUENCE</scope>
</reference>
<dbReference type="EMBL" id="MG777489">
    <property type="protein sequence ID" value="AUW31041.1"/>
    <property type="molecule type" value="Genomic_DNA"/>
</dbReference>
<evidence type="ECO:0000313" key="4">
    <source>
        <dbReference type="EMBL" id="ANM86444.1"/>
    </source>
</evidence>
<dbReference type="PANTHER" id="PTHR10039:SF14">
    <property type="entry name" value="NACHT DOMAIN-CONTAINING PROTEIN"/>
    <property type="match status" value="1"/>
</dbReference>
<name>A0A1Z1CBG1_CLAUC</name>
<dbReference type="Pfam" id="PF24883">
    <property type="entry name" value="NPHP3_N"/>
    <property type="match status" value="1"/>
</dbReference>
<dbReference type="InterPro" id="IPR056884">
    <property type="entry name" value="NPHP3-like_N"/>
</dbReference>
<accession>A0A1Z1CBG1</accession>
<evidence type="ECO:0000313" key="5">
    <source>
        <dbReference type="EMBL" id="AUW31041.1"/>
    </source>
</evidence>
<protein>
    <recommendedName>
        <fullName evidence="3">NACHT domain-containing protein</fullName>
    </recommendedName>
</protein>
<dbReference type="SUPFAM" id="SSF52540">
    <property type="entry name" value="P-loop containing nucleoside triphosphate hydrolases"/>
    <property type="match status" value="1"/>
</dbReference>
<dbReference type="EMBL" id="KX264259">
    <property type="protein sequence ID" value="ANM86444.1"/>
    <property type="molecule type" value="Genomic_DNA"/>
</dbReference>
<reference evidence="4" key="1">
    <citation type="submission" date="2016-05" db="EMBL/GenBank/DDBJ databases">
        <title>Lichen genome sequencing reveals its rich biosynthetic potential.</title>
        <authorList>
            <person name="Bertrand R.L."/>
            <person name="Abdel-Hameed M."/>
            <person name="Sorensen J.L."/>
        </authorList>
    </citation>
    <scope>NUCLEOTIDE SEQUENCE</scope>
</reference>
<keyword evidence="2" id="KW-0040">ANK repeat</keyword>
<proteinExistence type="predicted"/>
<evidence type="ECO:0000259" key="3">
    <source>
        <dbReference type="PROSITE" id="PS50837"/>
    </source>
</evidence>
<dbReference type="SMART" id="SM00248">
    <property type="entry name" value="ANK"/>
    <property type="match status" value="8"/>
</dbReference>
<dbReference type="InterPro" id="IPR027417">
    <property type="entry name" value="P-loop_NTPase"/>
</dbReference>
<dbReference type="Gene3D" id="3.40.50.300">
    <property type="entry name" value="P-loop containing nucleotide triphosphate hydrolases"/>
    <property type="match status" value="1"/>
</dbReference>
<evidence type="ECO:0000256" key="1">
    <source>
        <dbReference type="ARBA" id="ARBA00022737"/>
    </source>
</evidence>
<feature type="repeat" description="ANK" evidence="2">
    <location>
        <begin position="658"/>
        <end position="690"/>
    </location>
</feature>
<dbReference type="Pfam" id="PF12796">
    <property type="entry name" value="Ank_2"/>
    <property type="match status" value="2"/>
</dbReference>
<evidence type="ECO:0000256" key="2">
    <source>
        <dbReference type="PROSITE-ProRule" id="PRU00023"/>
    </source>
</evidence>
<dbReference type="InterPro" id="IPR002110">
    <property type="entry name" value="Ankyrin_rpt"/>
</dbReference>
<dbReference type="InterPro" id="IPR054471">
    <property type="entry name" value="GPIID_WHD"/>
</dbReference>
<dbReference type="PANTHER" id="PTHR10039">
    <property type="entry name" value="AMELOGENIN"/>
    <property type="match status" value="1"/>
</dbReference>
<dbReference type="Gene3D" id="1.25.40.20">
    <property type="entry name" value="Ankyrin repeat-containing domain"/>
    <property type="match status" value="2"/>
</dbReference>
<dbReference type="PROSITE" id="PS50297">
    <property type="entry name" value="ANK_REP_REGION"/>
    <property type="match status" value="1"/>
</dbReference>